<protein>
    <submittedName>
        <fullName evidence="2">Oxidoreductase</fullName>
    </submittedName>
</protein>
<dbReference type="PANTHER" id="PTHR43364:SF6">
    <property type="entry name" value="OXIDOREDUCTASE-RELATED"/>
    <property type="match status" value="1"/>
</dbReference>
<sequence length="316" mass="34256">MAQVNLALGTMYFGTRLDGRASWEVLDRFVDAGGTLIDTADCYSFWADPSGYGGQSERVIGEWLASRPGVRDRVSISTKVGAEPTTGADGWPANREGLSAPAIKAGIEGSLRRLGVEHVEICWAHMEDRSAPLEETVQAFAELVEAGTVGRLGASNHPIWRVERARNIAGAAGWAGYTALQLRTSYIRPRPDSPVPDQNHRFGWVSEEVLDYVDCHPEIDLWAYTALLNGFYVRDDRPLPEAYDHPGTARRLEALAEVAGELGVTRNQVVLAWLTGGSPAVTPIVGVSGVAQLDEALAGVALELPEELRRRLDQAG</sequence>
<evidence type="ECO:0000259" key="1">
    <source>
        <dbReference type="Pfam" id="PF00248"/>
    </source>
</evidence>
<dbReference type="Gene3D" id="3.20.20.100">
    <property type="entry name" value="NADP-dependent oxidoreductase domain"/>
    <property type="match status" value="1"/>
</dbReference>
<name>A0ABQ4G8A5_9ACTN</name>
<dbReference type="PANTHER" id="PTHR43364">
    <property type="entry name" value="NADH-SPECIFIC METHYLGLYOXAL REDUCTASE-RELATED"/>
    <property type="match status" value="1"/>
</dbReference>
<evidence type="ECO:0000313" key="2">
    <source>
        <dbReference type="EMBL" id="GIH43306.1"/>
    </source>
</evidence>
<dbReference type="Proteomes" id="UP000603904">
    <property type="component" value="Unassembled WGS sequence"/>
</dbReference>
<dbReference type="InterPro" id="IPR050523">
    <property type="entry name" value="AKR_Detox_Biosynth"/>
</dbReference>
<gene>
    <name evidence="2" type="ORF">Mco01_63060</name>
</gene>
<organism evidence="2 3">
    <name type="scientific">Microbispora corallina</name>
    <dbReference type="NCBI Taxonomy" id="83302"/>
    <lineage>
        <taxon>Bacteria</taxon>
        <taxon>Bacillati</taxon>
        <taxon>Actinomycetota</taxon>
        <taxon>Actinomycetes</taxon>
        <taxon>Streptosporangiales</taxon>
        <taxon>Streptosporangiaceae</taxon>
        <taxon>Microbispora</taxon>
    </lineage>
</organism>
<dbReference type="InterPro" id="IPR036812">
    <property type="entry name" value="NAD(P)_OxRdtase_dom_sf"/>
</dbReference>
<keyword evidence="3" id="KW-1185">Reference proteome</keyword>
<accession>A0ABQ4G8A5</accession>
<proteinExistence type="predicted"/>
<evidence type="ECO:0000313" key="3">
    <source>
        <dbReference type="Proteomes" id="UP000603904"/>
    </source>
</evidence>
<dbReference type="InterPro" id="IPR023210">
    <property type="entry name" value="NADP_OxRdtase_dom"/>
</dbReference>
<dbReference type="Pfam" id="PF00248">
    <property type="entry name" value="Aldo_ket_red"/>
    <property type="match status" value="1"/>
</dbReference>
<dbReference type="RefSeq" id="WP_204060430.1">
    <property type="nucleotide sequence ID" value="NZ_BAAAGP010000028.1"/>
</dbReference>
<reference evidence="2 3" key="1">
    <citation type="submission" date="2021-01" db="EMBL/GenBank/DDBJ databases">
        <title>Whole genome shotgun sequence of Microbispora corallina NBRC 16416.</title>
        <authorList>
            <person name="Komaki H."/>
            <person name="Tamura T."/>
        </authorList>
    </citation>
    <scope>NUCLEOTIDE SEQUENCE [LARGE SCALE GENOMIC DNA]</scope>
    <source>
        <strain evidence="2 3">NBRC 16416</strain>
    </source>
</reference>
<dbReference type="SUPFAM" id="SSF51430">
    <property type="entry name" value="NAD(P)-linked oxidoreductase"/>
    <property type="match status" value="1"/>
</dbReference>
<feature type="domain" description="NADP-dependent oxidoreductase" evidence="1">
    <location>
        <begin position="6"/>
        <end position="314"/>
    </location>
</feature>
<dbReference type="EMBL" id="BOOC01000037">
    <property type="protein sequence ID" value="GIH43306.1"/>
    <property type="molecule type" value="Genomic_DNA"/>
</dbReference>
<comment type="caution">
    <text evidence="2">The sequence shown here is derived from an EMBL/GenBank/DDBJ whole genome shotgun (WGS) entry which is preliminary data.</text>
</comment>